<gene>
    <name evidence="5" type="ORF">TsocGM_03835</name>
</gene>
<reference evidence="5 6" key="2">
    <citation type="submission" date="2019-01" db="EMBL/GenBank/DDBJ databases">
        <title>Tautonia sociabilis, a novel thermotolerant planctomycete of Isosphaeraceae family, isolated from a 4000 m deep subterranean habitat.</title>
        <authorList>
            <person name="Kovaleva O.L."/>
            <person name="Elcheninov A.G."/>
            <person name="Van Heerden E."/>
            <person name="Toshchakov S.V."/>
            <person name="Novikov A."/>
            <person name="Bonch-Osmolovskaya E.A."/>
            <person name="Kublanov I.V."/>
        </authorList>
    </citation>
    <scope>NUCLEOTIDE SEQUENCE [LARGE SCALE GENOMIC DNA]</scope>
    <source>
        <strain evidence="5 6">GM2012</strain>
    </source>
</reference>
<dbReference type="OrthoDB" id="259669at2"/>
<organism evidence="5 6">
    <name type="scientific">Tautonia sociabilis</name>
    <dbReference type="NCBI Taxonomy" id="2080755"/>
    <lineage>
        <taxon>Bacteria</taxon>
        <taxon>Pseudomonadati</taxon>
        <taxon>Planctomycetota</taxon>
        <taxon>Planctomycetia</taxon>
        <taxon>Isosphaerales</taxon>
        <taxon>Isosphaeraceae</taxon>
        <taxon>Tautonia</taxon>
    </lineage>
</organism>
<accession>A0A432MNL5</accession>
<dbReference type="PANTHER" id="PTHR32347:SF23">
    <property type="entry name" value="BLL5650 PROTEIN"/>
    <property type="match status" value="1"/>
</dbReference>
<dbReference type="InterPro" id="IPR050465">
    <property type="entry name" value="UPF0194_transport"/>
</dbReference>
<evidence type="ECO:0000256" key="2">
    <source>
        <dbReference type="ARBA" id="ARBA00023054"/>
    </source>
</evidence>
<feature type="chain" id="PRO_5019052180" evidence="4">
    <location>
        <begin position="26"/>
        <end position="500"/>
    </location>
</feature>
<dbReference type="Gene3D" id="1.10.287.470">
    <property type="entry name" value="Helix hairpin bin"/>
    <property type="match status" value="1"/>
</dbReference>
<evidence type="ECO:0000256" key="4">
    <source>
        <dbReference type="SAM" id="SignalP"/>
    </source>
</evidence>
<proteinExistence type="predicted"/>
<keyword evidence="4" id="KW-0732">Signal</keyword>
<evidence type="ECO:0000256" key="3">
    <source>
        <dbReference type="SAM" id="Coils"/>
    </source>
</evidence>
<evidence type="ECO:0000313" key="5">
    <source>
        <dbReference type="EMBL" id="RUL89002.1"/>
    </source>
</evidence>
<evidence type="ECO:0000256" key="1">
    <source>
        <dbReference type="ARBA" id="ARBA00004196"/>
    </source>
</evidence>
<dbReference type="Gene3D" id="2.40.420.20">
    <property type="match status" value="1"/>
</dbReference>
<dbReference type="AlphaFoldDB" id="A0A432MNL5"/>
<feature type="signal peptide" evidence="4">
    <location>
        <begin position="1"/>
        <end position="25"/>
    </location>
</feature>
<dbReference type="EMBL" id="RYZH01000005">
    <property type="protein sequence ID" value="RUL89002.1"/>
    <property type="molecule type" value="Genomic_DNA"/>
</dbReference>
<feature type="coiled-coil region" evidence="3">
    <location>
        <begin position="127"/>
        <end position="194"/>
    </location>
</feature>
<reference evidence="5 6" key="1">
    <citation type="submission" date="2018-12" db="EMBL/GenBank/DDBJ databases">
        <authorList>
            <person name="Toschakov S.V."/>
        </authorList>
    </citation>
    <scope>NUCLEOTIDE SEQUENCE [LARGE SCALE GENOMIC DNA]</scope>
    <source>
        <strain evidence="5 6">GM2012</strain>
    </source>
</reference>
<dbReference type="Gene3D" id="2.40.30.170">
    <property type="match status" value="1"/>
</dbReference>
<dbReference type="Proteomes" id="UP000280296">
    <property type="component" value="Unassembled WGS sequence"/>
</dbReference>
<comment type="subcellular location">
    <subcellularLocation>
        <location evidence="1">Cell envelope</location>
    </subcellularLocation>
</comment>
<dbReference type="Gene3D" id="2.40.50.100">
    <property type="match status" value="1"/>
</dbReference>
<dbReference type="PANTHER" id="PTHR32347">
    <property type="entry name" value="EFFLUX SYSTEM COMPONENT YKNX-RELATED"/>
    <property type="match status" value="1"/>
</dbReference>
<keyword evidence="2 3" id="KW-0175">Coiled coil</keyword>
<protein>
    <submittedName>
        <fullName evidence="5">Efflux RND transporter periplasmic adaptor subunit</fullName>
    </submittedName>
</protein>
<name>A0A432MNL5_9BACT</name>
<evidence type="ECO:0000313" key="6">
    <source>
        <dbReference type="Proteomes" id="UP000280296"/>
    </source>
</evidence>
<feature type="coiled-coil region" evidence="3">
    <location>
        <begin position="252"/>
        <end position="279"/>
    </location>
</feature>
<keyword evidence="6" id="KW-1185">Reference proteome</keyword>
<dbReference type="RefSeq" id="WP_126723996.1">
    <property type="nucleotide sequence ID" value="NZ_RYZH01000005.1"/>
</dbReference>
<dbReference type="GO" id="GO:0030313">
    <property type="term" value="C:cell envelope"/>
    <property type="evidence" value="ECO:0007669"/>
    <property type="project" value="UniProtKB-SubCell"/>
</dbReference>
<comment type="caution">
    <text evidence="5">The sequence shown here is derived from an EMBL/GenBank/DDBJ whole genome shotgun (WGS) entry which is preliminary data.</text>
</comment>
<sequence length="500" mass="55523">MKTRTTKRRIPWLAGLLMTAGAAGAAAFLLPSASWSSDAKALLEGVARVPVVRTDLAVTVTATGEVNSASNTLIECELQQLQERSAGGQRIGTSGRSMIIEIIPEGSVVKKGDVLCRIDGSEYEEMIRQKIIENEQEGSELKQAELELENARISLTEFLEGTRIQQIQQYEGQIKLAEAQLQRQKDRVAWAERMLPLGYISQARYEQEKQLLLSDQIALDRVQEALANYERYTVPKTVQTLESQIARRLSTVTYMRRRAERNEERLREYQEQLTNCTIRAPHDGYVIYAQDDDDPPLAVGVAVHQHMDLFHLPDLGNMQVEVGLNETIVERVAAGQPATVRVVAFPGVELKGRVLKVEQLPRTTRYSWIKDDVKEYRAVIAMESYPGLMPKMEAEVEILTDERPGALVVPARAIAYEGGDPYCLVARGEGGIERRVVDVRPGTIDLLHVLGGLDEGEQVVLDPTRPELEELVVEHRLPLITHDSSDAGSAQASAGSALLQ</sequence>